<gene>
    <name evidence="1" type="ORF">PAXRUDRAFT_180340</name>
</gene>
<name>A0A0D0D6R8_9AGAM</name>
<evidence type="ECO:0000313" key="1">
    <source>
        <dbReference type="EMBL" id="KIK72610.1"/>
    </source>
</evidence>
<dbReference type="Proteomes" id="UP000054538">
    <property type="component" value="Unassembled WGS sequence"/>
</dbReference>
<sequence length="166" mass="19245">MDKLLEKGNNVTTKTIIILFWGKVQEGEWGMSIERVENAMNAACAVVQHVDMIPGVVIAVKELLHLQNAAWPHWMAMIKWMHKLVTHHAWVRNGRIVHMAYKFGTTSNNDKEGSQQPEEILAGEEEMRGAEILEMRIIQMMWHTQGNKRSRPKGRKECIQWKERCC</sequence>
<reference evidence="1 2" key="1">
    <citation type="submission" date="2014-04" db="EMBL/GenBank/DDBJ databases">
        <authorList>
            <consortium name="DOE Joint Genome Institute"/>
            <person name="Kuo A."/>
            <person name="Kohler A."/>
            <person name="Jargeat P."/>
            <person name="Nagy L.G."/>
            <person name="Floudas D."/>
            <person name="Copeland A."/>
            <person name="Barry K.W."/>
            <person name="Cichocki N."/>
            <person name="Veneault-Fourrey C."/>
            <person name="LaButti K."/>
            <person name="Lindquist E.A."/>
            <person name="Lipzen A."/>
            <person name="Lundell T."/>
            <person name="Morin E."/>
            <person name="Murat C."/>
            <person name="Sun H."/>
            <person name="Tunlid A."/>
            <person name="Henrissat B."/>
            <person name="Grigoriev I.V."/>
            <person name="Hibbett D.S."/>
            <person name="Martin F."/>
            <person name="Nordberg H.P."/>
            <person name="Cantor M.N."/>
            <person name="Hua S.X."/>
        </authorList>
    </citation>
    <scope>NUCLEOTIDE SEQUENCE [LARGE SCALE GENOMIC DNA]</scope>
    <source>
        <strain evidence="1 2">Ve08.2h10</strain>
    </source>
</reference>
<evidence type="ECO:0000313" key="2">
    <source>
        <dbReference type="Proteomes" id="UP000054538"/>
    </source>
</evidence>
<dbReference type="HOGENOM" id="CLU_122965_0_0_1"/>
<dbReference type="InParanoid" id="A0A0D0D6R8"/>
<organism evidence="1 2">
    <name type="scientific">Paxillus rubicundulus Ve08.2h10</name>
    <dbReference type="NCBI Taxonomy" id="930991"/>
    <lineage>
        <taxon>Eukaryota</taxon>
        <taxon>Fungi</taxon>
        <taxon>Dikarya</taxon>
        <taxon>Basidiomycota</taxon>
        <taxon>Agaricomycotina</taxon>
        <taxon>Agaricomycetes</taxon>
        <taxon>Agaricomycetidae</taxon>
        <taxon>Boletales</taxon>
        <taxon>Paxilineae</taxon>
        <taxon>Paxillaceae</taxon>
        <taxon>Paxillus</taxon>
    </lineage>
</organism>
<proteinExistence type="predicted"/>
<protein>
    <submittedName>
        <fullName evidence="1">Uncharacterized protein</fullName>
    </submittedName>
</protein>
<keyword evidence="2" id="KW-1185">Reference proteome</keyword>
<reference evidence="2" key="2">
    <citation type="submission" date="2015-01" db="EMBL/GenBank/DDBJ databases">
        <title>Evolutionary Origins and Diversification of the Mycorrhizal Mutualists.</title>
        <authorList>
            <consortium name="DOE Joint Genome Institute"/>
            <consortium name="Mycorrhizal Genomics Consortium"/>
            <person name="Kohler A."/>
            <person name="Kuo A."/>
            <person name="Nagy L.G."/>
            <person name="Floudas D."/>
            <person name="Copeland A."/>
            <person name="Barry K.W."/>
            <person name="Cichocki N."/>
            <person name="Veneault-Fourrey C."/>
            <person name="LaButti K."/>
            <person name="Lindquist E.A."/>
            <person name="Lipzen A."/>
            <person name="Lundell T."/>
            <person name="Morin E."/>
            <person name="Murat C."/>
            <person name="Riley R."/>
            <person name="Ohm R."/>
            <person name="Sun H."/>
            <person name="Tunlid A."/>
            <person name="Henrissat B."/>
            <person name="Grigoriev I.V."/>
            <person name="Hibbett D.S."/>
            <person name="Martin F."/>
        </authorList>
    </citation>
    <scope>NUCLEOTIDE SEQUENCE [LARGE SCALE GENOMIC DNA]</scope>
    <source>
        <strain evidence="2">Ve08.2h10</strain>
    </source>
</reference>
<dbReference type="AlphaFoldDB" id="A0A0D0D6R8"/>
<dbReference type="EMBL" id="KN830632">
    <property type="protein sequence ID" value="KIK72610.1"/>
    <property type="molecule type" value="Genomic_DNA"/>
</dbReference>
<accession>A0A0D0D6R8</accession>